<dbReference type="InterPro" id="IPR003593">
    <property type="entry name" value="AAA+_ATPase"/>
</dbReference>
<organism evidence="6 7">
    <name type="scientific">Corynebacterium nuruki</name>
    <dbReference type="NCBI Taxonomy" id="1032851"/>
    <lineage>
        <taxon>Bacteria</taxon>
        <taxon>Bacillati</taxon>
        <taxon>Actinomycetota</taxon>
        <taxon>Actinomycetes</taxon>
        <taxon>Mycobacteriales</taxon>
        <taxon>Corynebacteriaceae</taxon>
        <taxon>Corynebacterium</taxon>
    </lineage>
</organism>
<dbReference type="GO" id="GO:0005524">
    <property type="term" value="F:ATP binding"/>
    <property type="evidence" value="ECO:0007669"/>
    <property type="project" value="UniProtKB-KW"/>
</dbReference>
<dbReference type="RefSeq" id="WP_273052950.1">
    <property type="nucleotide sequence ID" value="NZ_DAITTW010000012.1"/>
</dbReference>
<proteinExistence type="inferred from homology"/>
<dbReference type="AlphaFoldDB" id="A0A3D4T1T3"/>
<evidence type="ECO:0000313" key="6">
    <source>
        <dbReference type="EMBL" id="HCT15478.1"/>
    </source>
</evidence>
<evidence type="ECO:0000256" key="4">
    <source>
        <dbReference type="ARBA" id="ARBA00022840"/>
    </source>
</evidence>
<dbReference type="Gene3D" id="3.40.50.300">
    <property type="entry name" value="P-loop containing nucleotide triphosphate hydrolases"/>
    <property type="match status" value="1"/>
</dbReference>
<dbReference type="Pfam" id="PF00005">
    <property type="entry name" value="ABC_tran"/>
    <property type="match status" value="1"/>
</dbReference>
<name>A0A3D4T1T3_9CORY</name>
<dbReference type="SMART" id="SM00382">
    <property type="entry name" value="AAA"/>
    <property type="match status" value="1"/>
</dbReference>
<evidence type="ECO:0000256" key="1">
    <source>
        <dbReference type="ARBA" id="ARBA00005417"/>
    </source>
</evidence>
<sequence>MTPLTFTGAAVDPLWRDLDLTVQPGEFLTVLGPNGVGKSTLLNVALGTRHLSRGTVEVPDRVGYIPQQRMFDPDLPVRVRDLVGLAIGHGVLSGRRPSRFVVNAALDEVGAAGLAERRVGTLSGGQQQRVRQAQALAGDPQVLLCDEPLLSLDLRAQRDTVDLLDRRRRERDTAVVFVTHSINPVLDVTDRVLYLGPDGHVTGTVGEVMTTEVLSDLYGTRVEVATVNGKLVVV</sequence>
<dbReference type="Proteomes" id="UP000261739">
    <property type="component" value="Unassembled WGS sequence"/>
</dbReference>
<evidence type="ECO:0000259" key="5">
    <source>
        <dbReference type="PROSITE" id="PS50893"/>
    </source>
</evidence>
<reference evidence="6 7" key="1">
    <citation type="journal article" date="2018" name="Nat. Biotechnol.">
        <title>A standardized bacterial taxonomy based on genome phylogeny substantially revises the tree of life.</title>
        <authorList>
            <person name="Parks D.H."/>
            <person name="Chuvochina M."/>
            <person name="Waite D.W."/>
            <person name="Rinke C."/>
            <person name="Skarshewski A."/>
            <person name="Chaumeil P.A."/>
            <person name="Hugenholtz P."/>
        </authorList>
    </citation>
    <scope>NUCLEOTIDE SEQUENCE [LARGE SCALE GENOMIC DNA]</scope>
    <source>
        <strain evidence="6">UBA11247</strain>
    </source>
</reference>
<dbReference type="PANTHER" id="PTHR42734">
    <property type="entry name" value="METAL TRANSPORT SYSTEM ATP-BINDING PROTEIN TM_0124-RELATED"/>
    <property type="match status" value="1"/>
</dbReference>
<dbReference type="SUPFAM" id="SSF52540">
    <property type="entry name" value="P-loop containing nucleoside triphosphate hydrolases"/>
    <property type="match status" value="1"/>
</dbReference>
<accession>A0A3D4T1T3</accession>
<evidence type="ECO:0000256" key="2">
    <source>
        <dbReference type="ARBA" id="ARBA00022448"/>
    </source>
</evidence>
<dbReference type="InterPro" id="IPR003439">
    <property type="entry name" value="ABC_transporter-like_ATP-bd"/>
</dbReference>
<protein>
    <submittedName>
        <fullName evidence="6">ABC transporter ATP-binding protein</fullName>
    </submittedName>
</protein>
<dbReference type="GO" id="GO:0016887">
    <property type="term" value="F:ATP hydrolysis activity"/>
    <property type="evidence" value="ECO:0007669"/>
    <property type="project" value="InterPro"/>
</dbReference>
<dbReference type="PANTHER" id="PTHR42734:SF5">
    <property type="entry name" value="IRON TRANSPORT SYSTEM ATP-BINDING PROTEIN HI_0361-RELATED"/>
    <property type="match status" value="1"/>
</dbReference>
<dbReference type="EMBL" id="DQID01000307">
    <property type="protein sequence ID" value="HCT15478.1"/>
    <property type="molecule type" value="Genomic_DNA"/>
</dbReference>
<comment type="caution">
    <text evidence="6">The sequence shown here is derived from an EMBL/GenBank/DDBJ whole genome shotgun (WGS) entry which is preliminary data.</text>
</comment>
<keyword evidence="4 6" id="KW-0067">ATP-binding</keyword>
<comment type="similarity">
    <text evidence="1">Belongs to the ABC transporter superfamily.</text>
</comment>
<keyword evidence="3" id="KW-0547">Nucleotide-binding</keyword>
<dbReference type="InterPro" id="IPR050153">
    <property type="entry name" value="Metal_Ion_Import_ABC"/>
</dbReference>
<dbReference type="InterPro" id="IPR027417">
    <property type="entry name" value="P-loop_NTPase"/>
</dbReference>
<evidence type="ECO:0000256" key="3">
    <source>
        <dbReference type="ARBA" id="ARBA00022741"/>
    </source>
</evidence>
<gene>
    <name evidence="6" type="ORF">DIW82_12045</name>
</gene>
<dbReference type="PROSITE" id="PS50893">
    <property type="entry name" value="ABC_TRANSPORTER_2"/>
    <property type="match status" value="1"/>
</dbReference>
<evidence type="ECO:0000313" key="7">
    <source>
        <dbReference type="Proteomes" id="UP000261739"/>
    </source>
</evidence>
<dbReference type="STRING" id="863239.GCA_000213935_01799"/>
<feature type="domain" description="ABC transporter" evidence="5">
    <location>
        <begin position="4"/>
        <end position="222"/>
    </location>
</feature>
<keyword evidence="2" id="KW-0813">Transport</keyword>